<keyword evidence="3" id="KW-1185">Reference proteome</keyword>
<evidence type="ECO:0000313" key="3">
    <source>
        <dbReference type="Proteomes" id="UP001477870"/>
    </source>
</evidence>
<dbReference type="RefSeq" id="WP_342848356.1">
    <property type="nucleotide sequence ID" value="NZ_JBBMQO010000005.1"/>
</dbReference>
<dbReference type="PIRSF" id="PIRSF032162">
    <property type="entry name" value="UCP032162_imp"/>
    <property type="match status" value="1"/>
</dbReference>
<sequence>MNSSNFDIGWDGDDANPIFAAQLVPYRSLSSSGFALMMVIVAVICVSNAYFYFHLGAWPVAIFFFFDVALLYAAFKFSYHAGRAREEITISRTALEVRKITPNGQQRKHIYNPFWAKFLVERDDEVGITSMRITGEGYQSTIGAFLNPDDRESFATAFSQALAKAKK</sequence>
<dbReference type="InterPro" id="IPR019253">
    <property type="entry name" value="DUF2244_TM"/>
</dbReference>
<keyword evidence="1" id="KW-0472">Membrane</keyword>
<name>A0ABU9T7V9_9HYPH</name>
<feature type="transmembrane region" description="Helical" evidence="1">
    <location>
        <begin position="57"/>
        <end position="75"/>
    </location>
</feature>
<evidence type="ECO:0000313" key="2">
    <source>
        <dbReference type="EMBL" id="MEM5501950.1"/>
    </source>
</evidence>
<proteinExistence type="predicted"/>
<dbReference type="Pfam" id="PF10003">
    <property type="entry name" value="DUF2244"/>
    <property type="match status" value="1"/>
</dbReference>
<dbReference type="Proteomes" id="UP001477870">
    <property type="component" value="Unassembled WGS sequence"/>
</dbReference>
<evidence type="ECO:0000256" key="1">
    <source>
        <dbReference type="SAM" id="Phobius"/>
    </source>
</evidence>
<reference evidence="2 3" key="1">
    <citation type="submission" date="2024-03" db="EMBL/GenBank/DDBJ databases">
        <title>Community enrichment and isolation of bacterial strains for fucoidan degradation.</title>
        <authorList>
            <person name="Sichert A."/>
        </authorList>
    </citation>
    <scope>NUCLEOTIDE SEQUENCE [LARGE SCALE GENOMIC DNA]</scope>
    <source>
        <strain evidence="2 3">AS62</strain>
    </source>
</reference>
<organism evidence="2 3">
    <name type="scientific">Ahrensia kielensis</name>
    <dbReference type="NCBI Taxonomy" id="76980"/>
    <lineage>
        <taxon>Bacteria</taxon>
        <taxon>Pseudomonadati</taxon>
        <taxon>Pseudomonadota</taxon>
        <taxon>Alphaproteobacteria</taxon>
        <taxon>Hyphomicrobiales</taxon>
        <taxon>Ahrensiaceae</taxon>
        <taxon>Ahrensia</taxon>
    </lineage>
</organism>
<gene>
    <name evidence="2" type="ORF">WNY59_10155</name>
</gene>
<protein>
    <submittedName>
        <fullName evidence="2">DUF2244 domain-containing protein</fullName>
    </submittedName>
</protein>
<keyword evidence="1" id="KW-1133">Transmembrane helix</keyword>
<feature type="transmembrane region" description="Helical" evidence="1">
    <location>
        <begin position="33"/>
        <end position="51"/>
    </location>
</feature>
<dbReference type="EMBL" id="JBBMQO010000005">
    <property type="protein sequence ID" value="MEM5501950.1"/>
    <property type="molecule type" value="Genomic_DNA"/>
</dbReference>
<accession>A0ABU9T7V9</accession>
<dbReference type="InterPro" id="IPR016990">
    <property type="entry name" value="UCP032162_TM"/>
</dbReference>
<keyword evidence="1" id="KW-0812">Transmembrane</keyword>
<comment type="caution">
    <text evidence="2">The sequence shown here is derived from an EMBL/GenBank/DDBJ whole genome shotgun (WGS) entry which is preliminary data.</text>
</comment>